<dbReference type="EMBL" id="SWJE01000005">
    <property type="protein sequence ID" value="TKC89374.1"/>
    <property type="molecule type" value="Genomic_DNA"/>
</dbReference>
<keyword evidence="2" id="KW-1185">Reference proteome</keyword>
<evidence type="ECO:0000313" key="2">
    <source>
        <dbReference type="Proteomes" id="UP000305539"/>
    </source>
</evidence>
<name>A0A4U1I7I5_9BURK</name>
<dbReference type="SUPFAM" id="SSF144059">
    <property type="entry name" value="ImpE-like"/>
    <property type="match status" value="1"/>
</dbReference>
<dbReference type="InterPro" id="IPR009211">
    <property type="entry name" value="TagJ"/>
</dbReference>
<gene>
    <name evidence="1" type="ORF">FAZ69_10530</name>
</gene>
<dbReference type="InterPro" id="IPR011990">
    <property type="entry name" value="TPR-like_helical_dom_sf"/>
</dbReference>
<dbReference type="Proteomes" id="UP000305539">
    <property type="component" value="Unassembled WGS sequence"/>
</dbReference>
<sequence>MKLNAELPASGMPKLHDLLQTQTYDDLKARTTETVRKQPANARERWLLFQLLCIDGDWERALKQLQTWASLEPQGEARAQLHRGLIQSEMFRAEVFAGIRTPGAIDPHPAWVDTLLQANAKLGEGKLAEADALREAALNNAPATRGESTQMGAFEWLTESDTRLGPICEMAVAGGYRWIPFDEMKSLTLTPAATLTDLVWRPVTAILRNATVLRGYLPTRYPGSELGPMPVKLARETTWTDVGNTGVIALGQKTWSTDQGDFGLLEIGDCRFIHEDEETQETENGDAAA</sequence>
<proteinExistence type="predicted"/>
<reference evidence="1 2" key="1">
    <citation type="submission" date="2019-04" db="EMBL/GenBank/DDBJ databases">
        <title>Trinickia sp. 7GSK02, isolated from subtropical forest soil.</title>
        <authorList>
            <person name="Gao Z.-H."/>
            <person name="Qiu L.-H."/>
        </authorList>
    </citation>
    <scope>NUCLEOTIDE SEQUENCE [LARGE SCALE GENOMIC DNA]</scope>
    <source>
        <strain evidence="1 2">7GSK02</strain>
    </source>
</reference>
<accession>A0A4U1I7I5</accession>
<dbReference type="AlphaFoldDB" id="A0A4U1I7I5"/>
<dbReference type="PIRSF" id="PIRSF029288">
    <property type="entry name" value="SciE_ImpE"/>
    <property type="match status" value="1"/>
</dbReference>
<dbReference type="Gene3D" id="1.25.40.10">
    <property type="entry name" value="Tetratricopeptide repeat domain"/>
    <property type="match status" value="1"/>
</dbReference>
<comment type="caution">
    <text evidence="1">The sequence shown here is derived from an EMBL/GenBank/DDBJ whole genome shotgun (WGS) entry which is preliminary data.</text>
</comment>
<dbReference type="RefSeq" id="WP_136894071.1">
    <property type="nucleotide sequence ID" value="NZ_SWJE01000005.1"/>
</dbReference>
<dbReference type="Pfam" id="PF07024">
    <property type="entry name" value="ImpE"/>
    <property type="match status" value="1"/>
</dbReference>
<dbReference type="OrthoDB" id="5416084at2"/>
<protein>
    <submittedName>
        <fullName evidence="1">ImpE protein superfamily protein</fullName>
    </submittedName>
</protein>
<organism evidence="1 2">
    <name type="scientific">Trinickia terrae</name>
    <dbReference type="NCBI Taxonomy" id="2571161"/>
    <lineage>
        <taxon>Bacteria</taxon>
        <taxon>Pseudomonadati</taxon>
        <taxon>Pseudomonadota</taxon>
        <taxon>Betaproteobacteria</taxon>
        <taxon>Burkholderiales</taxon>
        <taxon>Burkholderiaceae</taxon>
        <taxon>Trinickia</taxon>
    </lineage>
</organism>
<evidence type="ECO:0000313" key="1">
    <source>
        <dbReference type="EMBL" id="TKC89374.1"/>
    </source>
</evidence>